<organism evidence="2 3">
    <name type="scientific">Motiliproteus coralliicola</name>
    <dbReference type="NCBI Taxonomy" id="2283196"/>
    <lineage>
        <taxon>Bacteria</taxon>
        <taxon>Pseudomonadati</taxon>
        <taxon>Pseudomonadota</taxon>
        <taxon>Gammaproteobacteria</taxon>
        <taxon>Oceanospirillales</taxon>
        <taxon>Oceanospirillaceae</taxon>
        <taxon>Motiliproteus</taxon>
    </lineage>
</organism>
<dbReference type="EMBL" id="QQOH01000001">
    <property type="protein sequence ID" value="RDE25338.1"/>
    <property type="molecule type" value="Genomic_DNA"/>
</dbReference>
<keyword evidence="1" id="KW-0472">Membrane</keyword>
<dbReference type="PANTHER" id="PTHR40691:SF3">
    <property type="entry name" value="(NA+)-NQR MATURATION NQRM"/>
    <property type="match status" value="1"/>
</dbReference>
<protein>
    <submittedName>
        <fullName evidence="2">(Na+)-NQR maturation NqrM</fullName>
    </submittedName>
</protein>
<feature type="transmembrane region" description="Helical" evidence="1">
    <location>
        <begin position="6"/>
        <end position="25"/>
    </location>
</feature>
<evidence type="ECO:0000313" key="2">
    <source>
        <dbReference type="EMBL" id="RDE25338.1"/>
    </source>
</evidence>
<reference evidence="2 3" key="1">
    <citation type="submission" date="2018-07" db="EMBL/GenBank/DDBJ databases">
        <title>Motiliproteus coralliicola sp. nov., a bacterium isolated from Coral.</title>
        <authorList>
            <person name="Wang G."/>
        </authorList>
    </citation>
    <scope>NUCLEOTIDE SEQUENCE [LARGE SCALE GENOMIC DNA]</scope>
    <source>
        <strain evidence="2 3">C34</strain>
    </source>
</reference>
<dbReference type="Proteomes" id="UP000253769">
    <property type="component" value="Unassembled WGS sequence"/>
</dbReference>
<evidence type="ECO:0000256" key="1">
    <source>
        <dbReference type="SAM" id="Phobius"/>
    </source>
</evidence>
<keyword evidence="3" id="KW-1185">Reference proteome</keyword>
<dbReference type="AlphaFoldDB" id="A0A369WTB6"/>
<gene>
    <name evidence="2" type="ORF">DV711_04985</name>
</gene>
<accession>A0A369WTB6</accession>
<proteinExistence type="predicted"/>
<name>A0A369WTB6_9GAMM</name>
<dbReference type="Pfam" id="PF04400">
    <property type="entry name" value="NqrM"/>
    <property type="match status" value="1"/>
</dbReference>
<evidence type="ECO:0000313" key="3">
    <source>
        <dbReference type="Proteomes" id="UP000253769"/>
    </source>
</evidence>
<dbReference type="InterPro" id="IPR007495">
    <property type="entry name" value="NqrM"/>
</dbReference>
<keyword evidence="1" id="KW-0812">Transmembrane</keyword>
<dbReference type="PANTHER" id="PTHR40691">
    <property type="entry name" value="(NA+)-NQR MATURATION NQRM"/>
    <property type="match status" value="1"/>
</dbReference>
<keyword evidence="1" id="KW-1133">Transmembrane helix</keyword>
<sequence>MIWVALVVFVTFVAVIGLTSVGVMMGRKPIKGSCGGVGAVLGEKDYICPVCGDDPNKCEKEQEAEAAKAAAPEELGYELATKK</sequence>
<comment type="caution">
    <text evidence="2">The sequence shown here is derived from an EMBL/GenBank/DDBJ whole genome shotgun (WGS) entry which is preliminary data.</text>
</comment>
<dbReference type="OrthoDB" id="5296227at2"/>